<keyword evidence="2" id="KW-1185">Reference proteome</keyword>
<gene>
    <name evidence="1" type="ORF">ABT56_23075</name>
</gene>
<evidence type="ECO:0000313" key="1">
    <source>
        <dbReference type="EMBL" id="KLU98923.1"/>
    </source>
</evidence>
<protein>
    <submittedName>
        <fullName evidence="1">Uncharacterized protein</fullName>
    </submittedName>
</protein>
<proteinExistence type="predicted"/>
<comment type="caution">
    <text evidence="1">The sequence shown here is derived from an EMBL/GenBank/DDBJ whole genome shotgun (WGS) entry which is preliminary data.</text>
</comment>
<name>A0A0J1GHG2_9GAMM</name>
<dbReference type="EMBL" id="LDOT01000093">
    <property type="protein sequence ID" value="KLU98923.1"/>
    <property type="molecule type" value="Genomic_DNA"/>
</dbReference>
<dbReference type="AlphaFoldDB" id="A0A0J1GHG2"/>
<sequence length="79" mass="9154">MVRAVDLNKLTKTITAVTRLVNTRLTLGVRNPEAVCDHPLTERFNRNMNVMAFSQFFMGKCWTKVCVMFTDQNQTSKFH</sequence>
<accession>A0A0J1GHG2</accession>
<organism evidence="1 2">
    <name type="scientific">Photobacterium aquae</name>
    <dbReference type="NCBI Taxonomy" id="1195763"/>
    <lineage>
        <taxon>Bacteria</taxon>
        <taxon>Pseudomonadati</taxon>
        <taxon>Pseudomonadota</taxon>
        <taxon>Gammaproteobacteria</taxon>
        <taxon>Vibrionales</taxon>
        <taxon>Vibrionaceae</taxon>
        <taxon>Photobacterium</taxon>
    </lineage>
</organism>
<reference evidence="1 2" key="1">
    <citation type="submission" date="2015-05" db="EMBL/GenBank/DDBJ databases">
        <title>Photobacterium galathea sp. nov.</title>
        <authorList>
            <person name="Machado H."/>
            <person name="Gram L."/>
        </authorList>
    </citation>
    <scope>NUCLEOTIDE SEQUENCE [LARGE SCALE GENOMIC DNA]</scope>
    <source>
        <strain evidence="1 2">CGMCC 1.12159</strain>
    </source>
</reference>
<dbReference type="Proteomes" id="UP000036097">
    <property type="component" value="Unassembled WGS sequence"/>
</dbReference>
<evidence type="ECO:0000313" key="2">
    <source>
        <dbReference type="Proteomes" id="UP000036097"/>
    </source>
</evidence>